<dbReference type="Gene3D" id="1.20.144.10">
    <property type="entry name" value="Phosphatidic acid phosphatase type 2/haloperoxidase"/>
    <property type="match status" value="1"/>
</dbReference>
<gene>
    <name evidence="9" type="ORF">BG011_003664</name>
</gene>
<protein>
    <recommendedName>
        <fullName evidence="8">Phosphatidic acid phosphatase type 2/haloperoxidase domain-containing protein</fullName>
    </recommendedName>
</protein>
<dbReference type="AlphaFoldDB" id="A0A9P6U3Q4"/>
<dbReference type="Pfam" id="PF01569">
    <property type="entry name" value="PAP2"/>
    <property type="match status" value="1"/>
</dbReference>
<comment type="similarity">
    <text evidence="2">Belongs to the PA-phosphatase related phosphoesterase family.</text>
</comment>
<comment type="caution">
    <text evidence="9">The sequence shown here is derived from an EMBL/GenBank/DDBJ whole genome shotgun (WGS) entry which is preliminary data.</text>
</comment>
<reference evidence="9" key="1">
    <citation type="journal article" date="2020" name="Fungal Divers.">
        <title>Resolving the Mortierellaceae phylogeny through synthesis of multi-gene phylogenetics and phylogenomics.</title>
        <authorList>
            <person name="Vandepol N."/>
            <person name="Liber J."/>
            <person name="Desiro A."/>
            <person name="Na H."/>
            <person name="Kennedy M."/>
            <person name="Barry K."/>
            <person name="Grigoriev I.V."/>
            <person name="Miller A.N."/>
            <person name="O'Donnell K."/>
            <person name="Stajich J.E."/>
            <person name="Bonito G."/>
        </authorList>
    </citation>
    <scope>NUCLEOTIDE SEQUENCE</scope>
    <source>
        <strain evidence="9">KOD948</strain>
    </source>
</reference>
<feature type="transmembrane region" description="Helical" evidence="7">
    <location>
        <begin position="96"/>
        <end position="114"/>
    </location>
</feature>
<accession>A0A9P6U3Q4</accession>
<organism evidence="9 10">
    <name type="scientific">Mortierella polycephala</name>
    <dbReference type="NCBI Taxonomy" id="41804"/>
    <lineage>
        <taxon>Eukaryota</taxon>
        <taxon>Fungi</taxon>
        <taxon>Fungi incertae sedis</taxon>
        <taxon>Mucoromycota</taxon>
        <taxon>Mortierellomycotina</taxon>
        <taxon>Mortierellomycetes</taxon>
        <taxon>Mortierellales</taxon>
        <taxon>Mortierellaceae</taxon>
        <taxon>Mortierella</taxon>
    </lineage>
</organism>
<dbReference type="InterPro" id="IPR000326">
    <property type="entry name" value="PAP2/HPO"/>
</dbReference>
<dbReference type="EMBL" id="JAAAJA010000240">
    <property type="protein sequence ID" value="KAG0257933.1"/>
    <property type="molecule type" value="Genomic_DNA"/>
</dbReference>
<dbReference type="SMART" id="SM00014">
    <property type="entry name" value="acidPPc"/>
    <property type="match status" value="1"/>
</dbReference>
<proteinExistence type="inferred from homology"/>
<dbReference type="InterPro" id="IPR043216">
    <property type="entry name" value="PAP-like"/>
</dbReference>
<feature type="compositionally biased region" description="Polar residues" evidence="6">
    <location>
        <begin position="199"/>
        <end position="235"/>
    </location>
</feature>
<dbReference type="Proteomes" id="UP000726737">
    <property type="component" value="Unassembled WGS sequence"/>
</dbReference>
<dbReference type="GO" id="GO:0046839">
    <property type="term" value="P:phospholipid dephosphorylation"/>
    <property type="evidence" value="ECO:0007669"/>
    <property type="project" value="TreeGrafter"/>
</dbReference>
<dbReference type="OrthoDB" id="8907274at2759"/>
<evidence type="ECO:0000256" key="3">
    <source>
        <dbReference type="ARBA" id="ARBA00022692"/>
    </source>
</evidence>
<dbReference type="PANTHER" id="PTHR10165:SF35">
    <property type="entry name" value="RE23632P"/>
    <property type="match status" value="1"/>
</dbReference>
<evidence type="ECO:0000256" key="5">
    <source>
        <dbReference type="ARBA" id="ARBA00023136"/>
    </source>
</evidence>
<evidence type="ECO:0000259" key="8">
    <source>
        <dbReference type="SMART" id="SM00014"/>
    </source>
</evidence>
<keyword evidence="4 7" id="KW-1133">Transmembrane helix</keyword>
<comment type="subcellular location">
    <subcellularLocation>
        <location evidence="1">Membrane</location>
        <topology evidence="1">Multi-pass membrane protein</topology>
    </subcellularLocation>
</comment>
<evidence type="ECO:0000256" key="4">
    <source>
        <dbReference type="ARBA" id="ARBA00022989"/>
    </source>
</evidence>
<dbReference type="InterPro" id="IPR036938">
    <property type="entry name" value="PAP2/HPO_sf"/>
</dbReference>
<evidence type="ECO:0000256" key="6">
    <source>
        <dbReference type="SAM" id="MobiDB-lite"/>
    </source>
</evidence>
<sequence length="248" mass="27339">MGAKVTVGKHRPDFLSRCKPVMDGKVVVQNPPLQLWTLAVCTQTDKYILRDGMRSFPSGHTSTAFAGLVYIALWMGAAMLVGISRVEDYRHAGVDVTWGAIIGIVFAFFAYLQYYPSMTSARSEIPFPPRDFSYLITNVQERTEESSQLENAFGIRSNEGFVDESRQFQGPVVAEGVGRERGDGVIDNYGGGSGDDRQQTNNQAYNNRKDNSGNQFTSVNMDNYANHGVNGTNPGRRSDVINPAPPRV</sequence>
<feature type="domain" description="Phosphatidic acid phosphatase type 2/haloperoxidase" evidence="8">
    <location>
        <begin position="1"/>
        <end position="111"/>
    </location>
</feature>
<feature type="transmembrane region" description="Helical" evidence="7">
    <location>
        <begin position="63"/>
        <end position="84"/>
    </location>
</feature>
<feature type="region of interest" description="Disordered" evidence="6">
    <location>
        <begin position="174"/>
        <end position="248"/>
    </location>
</feature>
<keyword evidence="5 7" id="KW-0472">Membrane</keyword>
<name>A0A9P6U3Q4_9FUNG</name>
<dbReference type="GO" id="GO:0016020">
    <property type="term" value="C:membrane"/>
    <property type="evidence" value="ECO:0007669"/>
    <property type="project" value="UniProtKB-SubCell"/>
</dbReference>
<keyword evidence="3 7" id="KW-0812">Transmembrane</keyword>
<evidence type="ECO:0000313" key="9">
    <source>
        <dbReference type="EMBL" id="KAG0257933.1"/>
    </source>
</evidence>
<evidence type="ECO:0000256" key="1">
    <source>
        <dbReference type="ARBA" id="ARBA00004141"/>
    </source>
</evidence>
<evidence type="ECO:0000256" key="7">
    <source>
        <dbReference type="SAM" id="Phobius"/>
    </source>
</evidence>
<keyword evidence="10" id="KW-1185">Reference proteome</keyword>
<dbReference type="GO" id="GO:0006644">
    <property type="term" value="P:phospholipid metabolic process"/>
    <property type="evidence" value="ECO:0007669"/>
    <property type="project" value="InterPro"/>
</dbReference>
<dbReference type="PANTHER" id="PTHR10165">
    <property type="entry name" value="LIPID PHOSPHATE PHOSPHATASE"/>
    <property type="match status" value="1"/>
</dbReference>
<dbReference type="SUPFAM" id="SSF48317">
    <property type="entry name" value="Acid phosphatase/Vanadium-dependent haloperoxidase"/>
    <property type="match status" value="1"/>
</dbReference>
<evidence type="ECO:0000256" key="2">
    <source>
        <dbReference type="ARBA" id="ARBA00008816"/>
    </source>
</evidence>
<evidence type="ECO:0000313" key="10">
    <source>
        <dbReference type="Proteomes" id="UP000726737"/>
    </source>
</evidence>
<dbReference type="GO" id="GO:0008195">
    <property type="term" value="F:phosphatidate phosphatase activity"/>
    <property type="evidence" value="ECO:0007669"/>
    <property type="project" value="TreeGrafter"/>
</dbReference>